<organism evidence="1 2">
    <name type="scientific">Aromia moschata</name>
    <dbReference type="NCBI Taxonomy" id="1265417"/>
    <lineage>
        <taxon>Eukaryota</taxon>
        <taxon>Metazoa</taxon>
        <taxon>Ecdysozoa</taxon>
        <taxon>Arthropoda</taxon>
        <taxon>Hexapoda</taxon>
        <taxon>Insecta</taxon>
        <taxon>Pterygota</taxon>
        <taxon>Neoptera</taxon>
        <taxon>Endopterygota</taxon>
        <taxon>Coleoptera</taxon>
        <taxon>Polyphaga</taxon>
        <taxon>Cucujiformia</taxon>
        <taxon>Chrysomeloidea</taxon>
        <taxon>Cerambycidae</taxon>
        <taxon>Cerambycinae</taxon>
        <taxon>Callichromatini</taxon>
        <taxon>Aromia</taxon>
    </lineage>
</organism>
<protein>
    <submittedName>
        <fullName evidence="1">Uncharacterized protein</fullName>
    </submittedName>
</protein>
<keyword evidence="2" id="KW-1185">Reference proteome</keyword>
<evidence type="ECO:0000313" key="2">
    <source>
        <dbReference type="Proteomes" id="UP001162162"/>
    </source>
</evidence>
<sequence>MQKQAAIERELRLQKSLSEECEDLGVDEPSTSDLFPEADLLFDSNHSPSFDQTSQDIIKRVPHTTELKEEVKAAMNLFSDDENSSSLRTDLFEYVEFQAVETALDYQARQLMNGNTTSNESGSSGCEDNTLLAKCPTMSEVTLNSPISPEMYTEIIGRKVRE</sequence>
<gene>
    <name evidence="1" type="ORF">NQ318_021174</name>
</gene>
<dbReference type="Proteomes" id="UP001162162">
    <property type="component" value="Unassembled WGS sequence"/>
</dbReference>
<dbReference type="EMBL" id="JAPWTK010000102">
    <property type="protein sequence ID" value="KAJ8950314.1"/>
    <property type="molecule type" value="Genomic_DNA"/>
</dbReference>
<evidence type="ECO:0000313" key="1">
    <source>
        <dbReference type="EMBL" id="KAJ8950314.1"/>
    </source>
</evidence>
<comment type="caution">
    <text evidence="1">The sequence shown here is derived from an EMBL/GenBank/DDBJ whole genome shotgun (WGS) entry which is preliminary data.</text>
</comment>
<name>A0AAV8YFV5_9CUCU</name>
<reference evidence="1" key="1">
    <citation type="journal article" date="2023" name="Insect Mol. Biol.">
        <title>Genome sequencing provides insights into the evolution of gene families encoding plant cell wall-degrading enzymes in longhorned beetles.</title>
        <authorList>
            <person name="Shin N.R."/>
            <person name="Okamura Y."/>
            <person name="Kirsch R."/>
            <person name="Pauchet Y."/>
        </authorList>
    </citation>
    <scope>NUCLEOTIDE SEQUENCE</scope>
    <source>
        <strain evidence="1">AMC_N1</strain>
    </source>
</reference>
<accession>A0AAV8YFV5</accession>
<proteinExistence type="predicted"/>
<dbReference type="AlphaFoldDB" id="A0AAV8YFV5"/>